<comment type="similarity">
    <text evidence="2">Belongs to the outer membrane factor (OMF) (TC 1.B.17) family.</text>
</comment>
<gene>
    <name evidence="9" type="ORF">DPPLL_30360</name>
</gene>
<keyword evidence="4" id="KW-1134">Transmembrane beta strand</keyword>
<accession>A0ABN6MA40</accession>
<organism evidence="9 10">
    <name type="scientific">Desulfofustis limnaeus</name>
    <dbReference type="NCBI Taxonomy" id="2740163"/>
    <lineage>
        <taxon>Bacteria</taxon>
        <taxon>Pseudomonadati</taxon>
        <taxon>Thermodesulfobacteriota</taxon>
        <taxon>Desulfobulbia</taxon>
        <taxon>Desulfobulbales</taxon>
        <taxon>Desulfocapsaceae</taxon>
        <taxon>Desulfofustis</taxon>
    </lineage>
</organism>
<keyword evidence="3" id="KW-0813">Transport</keyword>
<dbReference type="RefSeq" id="WP_284152008.1">
    <property type="nucleotide sequence ID" value="NZ_AP025516.1"/>
</dbReference>
<dbReference type="InterPro" id="IPR003423">
    <property type="entry name" value="OMP_efflux"/>
</dbReference>
<keyword evidence="6" id="KW-0472">Membrane</keyword>
<protein>
    <recommendedName>
        <fullName evidence="11">TolC family protein</fullName>
    </recommendedName>
</protein>
<keyword evidence="8" id="KW-0732">Signal</keyword>
<evidence type="ECO:0008006" key="11">
    <source>
        <dbReference type="Google" id="ProtNLM"/>
    </source>
</evidence>
<dbReference type="SUPFAM" id="SSF56954">
    <property type="entry name" value="Outer membrane efflux proteins (OEP)"/>
    <property type="match status" value="1"/>
</dbReference>
<dbReference type="PANTHER" id="PTHR30026:SF23">
    <property type="entry name" value="TO APRF-PUTATIVE OUTER MEMBRANE EFFLUX PROTEIN OR SECRETED ALKALINE PHOSPHATASE-RELATED"/>
    <property type="match status" value="1"/>
</dbReference>
<evidence type="ECO:0000256" key="6">
    <source>
        <dbReference type="ARBA" id="ARBA00023136"/>
    </source>
</evidence>
<keyword evidence="10" id="KW-1185">Reference proteome</keyword>
<reference evidence="9 10" key="1">
    <citation type="submission" date="2022-01" db="EMBL/GenBank/DDBJ databases">
        <title>Desulfofustis limnae sp. nov., a novel mesophilic sulfate-reducing bacterium isolated from marsh soil.</title>
        <authorList>
            <person name="Watanabe M."/>
            <person name="Takahashi A."/>
            <person name="Kojima H."/>
            <person name="Fukui M."/>
        </authorList>
    </citation>
    <scope>NUCLEOTIDE SEQUENCE [LARGE SCALE GENOMIC DNA]</scope>
    <source>
        <strain evidence="9 10">PPLL</strain>
    </source>
</reference>
<dbReference type="EMBL" id="AP025516">
    <property type="protein sequence ID" value="BDD88671.1"/>
    <property type="molecule type" value="Genomic_DNA"/>
</dbReference>
<keyword evidence="7" id="KW-0998">Cell outer membrane</keyword>
<dbReference type="Gene3D" id="1.20.1600.10">
    <property type="entry name" value="Outer membrane efflux proteins (OEP)"/>
    <property type="match status" value="1"/>
</dbReference>
<feature type="chain" id="PRO_5045630854" description="TolC family protein" evidence="8">
    <location>
        <begin position="27"/>
        <end position="554"/>
    </location>
</feature>
<proteinExistence type="inferred from homology"/>
<dbReference type="PROSITE" id="PS51257">
    <property type="entry name" value="PROKAR_LIPOPROTEIN"/>
    <property type="match status" value="1"/>
</dbReference>
<keyword evidence="5" id="KW-0812">Transmembrane</keyword>
<evidence type="ECO:0000256" key="5">
    <source>
        <dbReference type="ARBA" id="ARBA00022692"/>
    </source>
</evidence>
<dbReference type="PANTHER" id="PTHR30026">
    <property type="entry name" value="OUTER MEMBRANE PROTEIN TOLC"/>
    <property type="match status" value="1"/>
</dbReference>
<name>A0ABN6MA40_9BACT</name>
<evidence type="ECO:0000313" key="9">
    <source>
        <dbReference type="EMBL" id="BDD88671.1"/>
    </source>
</evidence>
<evidence type="ECO:0000256" key="1">
    <source>
        <dbReference type="ARBA" id="ARBA00004442"/>
    </source>
</evidence>
<evidence type="ECO:0000256" key="7">
    <source>
        <dbReference type="ARBA" id="ARBA00023237"/>
    </source>
</evidence>
<dbReference type="InterPro" id="IPR051906">
    <property type="entry name" value="TolC-like"/>
</dbReference>
<evidence type="ECO:0000256" key="8">
    <source>
        <dbReference type="SAM" id="SignalP"/>
    </source>
</evidence>
<comment type="subcellular location">
    <subcellularLocation>
        <location evidence="1">Cell outer membrane</location>
    </subcellularLocation>
</comment>
<dbReference type="Proteomes" id="UP000830055">
    <property type="component" value="Chromosome"/>
</dbReference>
<evidence type="ECO:0000313" key="10">
    <source>
        <dbReference type="Proteomes" id="UP000830055"/>
    </source>
</evidence>
<evidence type="ECO:0000256" key="4">
    <source>
        <dbReference type="ARBA" id="ARBA00022452"/>
    </source>
</evidence>
<sequence>MNRSATALLVSSLFLLGGCLNNVSQAPIVTTRAVDMAAAPTLSQQQPLGEPSPSDPEAFTDERQEFAFHPIAPQLEKPPADHLLDLSVEQAVFSALRHNRALVVEQFNPVIANTFVETERAIFDPLLFARGSLEDNRDRSFSPTDHRFFSIDESSRSISGGATAFFPSGTEASLELSQSRDESENSRTTEEARVGLNVTQALLRGGSVAANLAAIHRAQAAALASAYELRGFTENLVASVESAYWDYALAIRQVEIFEESYDLAKRQRDDIHTRITVGQIAETEEVVASAELALRRQQLIDARNDREQARLTLLRLLNPPAAHGWDEQVTLTDRAVIPEVSLGSPEEHEALAVRLRPELNEARLQARRGELETIQTKNGLLPRLDLFITLGKTGYARSFSGSLEDLDGPGYDFSAGLDFEFPVTNRAAQALDRRARASHQQALFSVENLKQLIALEVRTALLEVERSLQQIDASAARRVLQEEVLRAETVRFRVGTATALDVARVGRDLLESRINEVEAIVNYRQALINLYLLDGTLLLRRGIQGPGAEEVVLP</sequence>
<feature type="signal peptide" evidence="8">
    <location>
        <begin position="1"/>
        <end position="26"/>
    </location>
</feature>
<dbReference type="Pfam" id="PF02321">
    <property type="entry name" value="OEP"/>
    <property type="match status" value="2"/>
</dbReference>
<evidence type="ECO:0000256" key="3">
    <source>
        <dbReference type="ARBA" id="ARBA00022448"/>
    </source>
</evidence>
<evidence type="ECO:0000256" key="2">
    <source>
        <dbReference type="ARBA" id="ARBA00007613"/>
    </source>
</evidence>